<accession>A0A3N1D656</accession>
<gene>
    <name evidence="1" type="ORF">EDD29_6709</name>
</gene>
<proteinExistence type="predicted"/>
<comment type="caution">
    <text evidence="1">The sequence shown here is derived from an EMBL/GenBank/DDBJ whole genome shotgun (WGS) entry which is preliminary data.</text>
</comment>
<dbReference type="Proteomes" id="UP000272400">
    <property type="component" value="Unassembled WGS sequence"/>
</dbReference>
<reference evidence="1 2" key="1">
    <citation type="submission" date="2018-11" db="EMBL/GenBank/DDBJ databases">
        <title>Sequencing the genomes of 1000 actinobacteria strains.</title>
        <authorList>
            <person name="Klenk H.-P."/>
        </authorList>
    </citation>
    <scope>NUCLEOTIDE SEQUENCE [LARGE SCALE GENOMIC DNA]</scope>
    <source>
        <strain evidence="1 2">DSM 44254</strain>
    </source>
</reference>
<evidence type="ECO:0000313" key="2">
    <source>
        <dbReference type="Proteomes" id="UP000272400"/>
    </source>
</evidence>
<name>A0A3N1D656_9ACTN</name>
<dbReference type="AlphaFoldDB" id="A0A3N1D656"/>
<dbReference type="RefSeq" id="WP_170201682.1">
    <property type="nucleotide sequence ID" value="NZ_RJKE01000001.1"/>
</dbReference>
<keyword evidence="2" id="KW-1185">Reference proteome</keyword>
<dbReference type="EMBL" id="RJKE01000001">
    <property type="protein sequence ID" value="ROO89022.1"/>
    <property type="molecule type" value="Genomic_DNA"/>
</dbReference>
<organism evidence="1 2">
    <name type="scientific">Actinocorallia herbida</name>
    <dbReference type="NCBI Taxonomy" id="58109"/>
    <lineage>
        <taxon>Bacteria</taxon>
        <taxon>Bacillati</taxon>
        <taxon>Actinomycetota</taxon>
        <taxon>Actinomycetes</taxon>
        <taxon>Streptosporangiales</taxon>
        <taxon>Thermomonosporaceae</taxon>
        <taxon>Actinocorallia</taxon>
    </lineage>
</organism>
<evidence type="ECO:0000313" key="1">
    <source>
        <dbReference type="EMBL" id="ROO89022.1"/>
    </source>
</evidence>
<protein>
    <submittedName>
        <fullName evidence="1">Uncharacterized protein</fullName>
    </submittedName>
</protein>
<sequence length="52" mass="5473">MIKKYLKWGSIAFLVWYVVNRPDGAAGVVQGTLNGLGGAADSLSTFMTSAIP</sequence>